<feature type="region of interest" description="Disordered" evidence="1">
    <location>
        <begin position="1"/>
        <end position="27"/>
    </location>
</feature>
<dbReference type="OrthoDB" id="2593559at2759"/>
<feature type="domain" description="DUF7330" evidence="2">
    <location>
        <begin position="165"/>
        <end position="284"/>
    </location>
</feature>
<evidence type="ECO:0000256" key="1">
    <source>
        <dbReference type="SAM" id="MobiDB-lite"/>
    </source>
</evidence>
<reference evidence="3 4" key="1">
    <citation type="submission" date="2016-07" db="EMBL/GenBank/DDBJ databases">
        <title>Draft genome of the white-rot fungus Obba rivulosa 3A-2.</title>
        <authorList>
            <consortium name="DOE Joint Genome Institute"/>
            <person name="Miettinen O."/>
            <person name="Riley R."/>
            <person name="Acob R."/>
            <person name="Barry K."/>
            <person name="Cullen D."/>
            <person name="De Vries R."/>
            <person name="Hainaut M."/>
            <person name="Hatakka A."/>
            <person name="Henrissat B."/>
            <person name="Hilden K."/>
            <person name="Kuo R."/>
            <person name="Labutti K."/>
            <person name="Lipzen A."/>
            <person name="Makela M.R."/>
            <person name="Sandor L."/>
            <person name="Spatafora J.W."/>
            <person name="Grigoriev I.V."/>
            <person name="Hibbett D.S."/>
        </authorList>
    </citation>
    <scope>NUCLEOTIDE SEQUENCE [LARGE SCALE GENOMIC DNA]</scope>
    <source>
        <strain evidence="3 4">3A-2</strain>
    </source>
</reference>
<organism evidence="3 4">
    <name type="scientific">Obba rivulosa</name>
    <dbReference type="NCBI Taxonomy" id="1052685"/>
    <lineage>
        <taxon>Eukaryota</taxon>
        <taxon>Fungi</taxon>
        <taxon>Dikarya</taxon>
        <taxon>Basidiomycota</taxon>
        <taxon>Agaricomycotina</taxon>
        <taxon>Agaricomycetes</taxon>
        <taxon>Polyporales</taxon>
        <taxon>Gelatoporiaceae</taxon>
        <taxon>Obba</taxon>
    </lineage>
</organism>
<accession>A0A8E2AQ22</accession>
<keyword evidence="4" id="KW-1185">Reference proteome</keyword>
<sequence length="401" mass="42873">MIIAQEDDPKPVLASSSNPSGSPRLRKNIVSSPVIVNSAIVDDSAPPPPYSSIRDAPLPPLPVAPADEPVQQMPVPEVETAPFTRFSPFQPLAEQHVNHICLFSKHNSISGTYHVDPVVPEVTPGLQKTNRLQRDALRSHRKNSKRAFGSSDATAGEPSISSCGKRNPQQMNASFRTRHGSVTLDIAVVGTASGALVPVHKADKVQARVMASSRHGRLNLNLFEIHPDRCVDLDISTRDGAITVFFPLAFSGPIAFRTRRGREGIMFLPELAKRASIVRATDHEVLVVLSSPDAQDAPAATSHVQFKTTPGDDCAMIGSRHGKITVGISGMDRLDNTVAPPGILQKIGGLIETSVTAFVQSHAKAIEAKLVGGGLQSRRSIVRGGLVGAQARAYLSDRPLL</sequence>
<dbReference type="InterPro" id="IPR055754">
    <property type="entry name" value="DUF7330"/>
</dbReference>
<proteinExistence type="predicted"/>
<feature type="region of interest" description="Disordered" evidence="1">
    <location>
        <begin position="133"/>
        <end position="170"/>
    </location>
</feature>
<evidence type="ECO:0000313" key="3">
    <source>
        <dbReference type="EMBL" id="OCH85889.1"/>
    </source>
</evidence>
<dbReference type="Pfam" id="PF24016">
    <property type="entry name" value="DUF7330"/>
    <property type="match status" value="1"/>
</dbReference>
<dbReference type="EMBL" id="KV722557">
    <property type="protein sequence ID" value="OCH85889.1"/>
    <property type="molecule type" value="Genomic_DNA"/>
</dbReference>
<protein>
    <recommendedName>
        <fullName evidence="2">DUF7330 domain-containing protein</fullName>
    </recommendedName>
</protein>
<dbReference type="AlphaFoldDB" id="A0A8E2AQ22"/>
<dbReference type="Proteomes" id="UP000250043">
    <property type="component" value="Unassembled WGS sequence"/>
</dbReference>
<gene>
    <name evidence="3" type="ORF">OBBRIDRAFT_784171</name>
</gene>
<feature type="compositionally biased region" description="Polar residues" evidence="1">
    <location>
        <begin position="159"/>
        <end position="170"/>
    </location>
</feature>
<name>A0A8E2AQ22_9APHY</name>
<evidence type="ECO:0000313" key="4">
    <source>
        <dbReference type="Proteomes" id="UP000250043"/>
    </source>
</evidence>
<evidence type="ECO:0000259" key="2">
    <source>
        <dbReference type="Pfam" id="PF24016"/>
    </source>
</evidence>